<dbReference type="Proteomes" id="UP000700334">
    <property type="component" value="Unassembled WGS sequence"/>
</dbReference>
<proteinExistence type="inferred from homology"/>
<dbReference type="GO" id="GO:0046452">
    <property type="term" value="P:dihydrofolate metabolic process"/>
    <property type="evidence" value="ECO:0007669"/>
    <property type="project" value="TreeGrafter"/>
</dbReference>
<keyword evidence="4" id="KW-0521">NADP</keyword>
<reference evidence="8" key="1">
    <citation type="journal article" date="2021" name="Evol. Appl.">
        <title>The genome of the Pyrenean desman and the effects of bottlenecks and inbreeding on the genomic landscape of an endangered species.</title>
        <authorList>
            <person name="Escoda L."/>
            <person name="Castresana J."/>
        </authorList>
    </citation>
    <scope>NUCLEOTIDE SEQUENCE</scope>
    <source>
        <strain evidence="8">IBE-C5619</strain>
    </source>
</reference>
<dbReference type="CDD" id="cd00209">
    <property type="entry name" value="DHFR"/>
    <property type="match status" value="1"/>
</dbReference>
<dbReference type="GO" id="GO:0050661">
    <property type="term" value="F:NADP binding"/>
    <property type="evidence" value="ECO:0007669"/>
    <property type="project" value="InterPro"/>
</dbReference>
<evidence type="ECO:0000256" key="2">
    <source>
        <dbReference type="ARBA" id="ARBA00009539"/>
    </source>
</evidence>
<evidence type="ECO:0000313" key="9">
    <source>
        <dbReference type="Proteomes" id="UP000700334"/>
    </source>
</evidence>
<dbReference type="GO" id="GO:0046655">
    <property type="term" value="P:folic acid metabolic process"/>
    <property type="evidence" value="ECO:0007669"/>
    <property type="project" value="TreeGrafter"/>
</dbReference>
<keyword evidence="5" id="KW-0560">Oxidoreductase</keyword>
<dbReference type="SUPFAM" id="SSF53597">
    <property type="entry name" value="Dihydrofolate reductase-like"/>
    <property type="match status" value="1"/>
</dbReference>
<evidence type="ECO:0000256" key="1">
    <source>
        <dbReference type="ARBA" id="ARBA00004903"/>
    </source>
</evidence>
<dbReference type="OrthoDB" id="4664297at2759"/>
<dbReference type="InterPro" id="IPR012259">
    <property type="entry name" value="DHFR"/>
</dbReference>
<dbReference type="GO" id="GO:0005739">
    <property type="term" value="C:mitochondrion"/>
    <property type="evidence" value="ECO:0007669"/>
    <property type="project" value="TreeGrafter"/>
</dbReference>
<evidence type="ECO:0000256" key="3">
    <source>
        <dbReference type="ARBA" id="ARBA00012856"/>
    </source>
</evidence>
<dbReference type="InterPro" id="IPR024072">
    <property type="entry name" value="DHFR-like_dom_sf"/>
</dbReference>
<dbReference type="AlphaFoldDB" id="A0A8J6AMR6"/>
<dbReference type="Pfam" id="PF00186">
    <property type="entry name" value="DHFR_1"/>
    <property type="match status" value="1"/>
</dbReference>
<comment type="similarity">
    <text evidence="2">Belongs to the dihydrofolate reductase family.</text>
</comment>
<dbReference type="GO" id="GO:0046654">
    <property type="term" value="P:tetrahydrofolate biosynthetic process"/>
    <property type="evidence" value="ECO:0007669"/>
    <property type="project" value="InterPro"/>
</dbReference>
<feature type="non-terminal residue" evidence="8">
    <location>
        <position position="139"/>
    </location>
</feature>
<dbReference type="PANTHER" id="PTHR48069">
    <property type="entry name" value="DIHYDROFOLATE REDUCTASE"/>
    <property type="match status" value="1"/>
</dbReference>
<dbReference type="Gene3D" id="3.40.430.10">
    <property type="entry name" value="Dihydrofolate Reductase, subunit A"/>
    <property type="match status" value="1"/>
</dbReference>
<dbReference type="GO" id="GO:0004146">
    <property type="term" value="F:dihydrofolate reductase activity"/>
    <property type="evidence" value="ECO:0007669"/>
    <property type="project" value="UniProtKB-EC"/>
</dbReference>
<evidence type="ECO:0000313" key="8">
    <source>
        <dbReference type="EMBL" id="KAG8520165.1"/>
    </source>
</evidence>
<keyword evidence="9" id="KW-1185">Reference proteome</keyword>
<dbReference type="PANTHER" id="PTHR48069:SF6">
    <property type="entry name" value="DIHYDROFOLATE REDUCTASE"/>
    <property type="match status" value="1"/>
</dbReference>
<gene>
    <name evidence="8" type="ORF">J0S82_019979</name>
</gene>
<comment type="pathway">
    <text evidence="1">Cofactor biosynthesis; tetrahydrofolate biosynthesis; 5,6,7,8-tetrahydrofolate from 7,8-dihydrofolate: step 1/1.</text>
</comment>
<feature type="domain" description="DHFR" evidence="7">
    <location>
        <begin position="4"/>
        <end position="139"/>
    </location>
</feature>
<dbReference type="EC" id="1.5.1.3" evidence="3"/>
<dbReference type="PRINTS" id="PR00070">
    <property type="entry name" value="DHFR"/>
</dbReference>
<organism evidence="8 9">
    <name type="scientific">Galemys pyrenaicus</name>
    <name type="common">Iberian desman</name>
    <name type="synonym">Pyrenean desman</name>
    <dbReference type="NCBI Taxonomy" id="202257"/>
    <lineage>
        <taxon>Eukaryota</taxon>
        <taxon>Metazoa</taxon>
        <taxon>Chordata</taxon>
        <taxon>Craniata</taxon>
        <taxon>Vertebrata</taxon>
        <taxon>Euteleostomi</taxon>
        <taxon>Mammalia</taxon>
        <taxon>Eutheria</taxon>
        <taxon>Laurasiatheria</taxon>
        <taxon>Eulipotyphla</taxon>
        <taxon>Talpidae</taxon>
        <taxon>Galemys</taxon>
    </lineage>
</organism>
<protein>
    <recommendedName>
        <fullName evidence="3">dihydrofolate reductase</fullName>
        <ecNumber evidence="3">1.5.1.3</ecNumber>
    </recommendedName>
</protein>
<name>A0A8J6AMR6_GALPY</name>
<dbReference type="PROSITE" id="PS51330">
    <property type="entry name" value="DHFR_2"/>
    <property type="match status" value="1"/>
</dbReference>
<evidence type="ECO:0000256" key="4">
    <source>
        <dbReference type="ARBA" id="ARBA00022857"/>
    </source>
</evidence>
<dbReference type="InterPro" id="IPR001796">
    <property type="entry name" value="DHFR_dom"/>
</dbReference>
<sequence>MGHPLNCIIAVSQNMGICKNGDLPWSPLRKEFNYFRRMTTTSSVKGKQNLVIMDRKIWFSIPEKNRPLKDRINLVLSRELKEPPAGAHFLVKSLDDALKLIEQPELTKINFSQNIQVFSLMSRKRKALSTNLKYMKRMI</sequence>
<evidence type="ECO:0000256" key="5">
    <source>
        <dbReference type="ARBA" id="ARBA00023002"/>
    </source>
</evidence>
<evidence type="ECO:0000256" key="6">
    <source>
        <dbReference type="ARBA" id="ARBA00048873"/>
    </source>
</evidence>
<accession>A0A8J6AMR6</accession>
<comment type="catalytic activity">
    <reaction evidence="6">
        <text>(6S)-5,6,7,8-tetrahydrofolate + NADP(+) = 7,8-dihydrofolate + NADPH + H(+)</text>
        <dbReference type="Rhea" id="RHEA:15009"/>
        <dbReference type="ChEBI" id="CHEBI:15378"/>
        <dbReference type="ChEBI" id="CHEBI:57451"/>
        <dbReference type="ChEBI" id="CHEBI:57453"/>
        <dbReference type="ChEBI" id="CHEBI:57783"/>
        <dbReference type="ChEBI" id="CHEBI:58349"/>
        <dbReference type="EC" id="1.5.1.3"/>
    </reaction>
</comment>
<evidence type="ECO:0000259" key="7">
    <source>
        <dbReference type="PROSITE" id="PS51330"/>
    </source>
</evidence>
<comment type="caution">
    <text evidence="8">The sequence shown here is derived from an EMBL/GenBank/DDBJ whole genome shotgun (WGS) entry which is preliminary data.</text>
</comment>
<dbReference type="EMBL" id="JAGFMF010011578">
    <property type="protein sequence ID" value="KAG8520165.1"/>
    <property type="molecule type" value="Genomic_DNA"/>
</dbReference>